<sequence>MVLPQTLGNAENTFGLDIRANRQRPQFRGWVRISPVTFREEVYFPSYKRKSKYIVSAAVTLFMLSIAFFMMILSLNLQGYIRPKHAWTRHPFHFRTVAALAVKGSIFDANSLNTYIPVVLHATCIYSLNHAYRQVATWLTEFENHKTEDAFQSSLNFKRFLFEFFDRFIALFHLAFYERDVERLRMELAAVFTVNVDALRRLCDGSYSSLCHESLGTREEFPIYPGRLELNRVFEPFDVYMETLIQFGIVTLFASAYPMASVAMCVSVWIEIRLRTVPLYEIIPKTTCDQMLQYLPGLFEQTEDGETLLAEGKGRLVVLLVFGLERVLIFTGVILSRMVSDIPGELSIKLRRRQYLLGLRWKQIAETKKKD</sequence>
<dbReference type="InterPro" id="IPR049452">
    <property type="entry name" value="Anoctamin_TM"/>
</dbReference>
<accession>A0A9K3LAG4</accession>
<name>A0A9K3LAG4_9STRA</name>
<feature type="domain" description="Anoctamin transmembrane" evidence="6">
    <location>
        <begin position="21"/>
        <end position="277"/>
    </location>
</feature>
<dbReference type="OrthoDB" id="296386at2759"/>
<feature type="transmembrane region" description="Helical" evidence="5">
    <location>
        <begin position="244"/>
        <end position="270"/>
    </location>
</feature>
<keyword evidence="2 5" id="KW-0812">Transmembrane</keyword>
<dbReference type="Proteomes" id="UP000693970">
    <property type="component" value="Unassembled WGS sequence"/>
</dbReference>
<dbReference type="EMBL" id="JAGRRH010000015">
    <property type="protein sequence ID" value="KAG7357256.1"/>
    <property type="molecule type" value="Genomic_DNA"/>
</dbReference>
<proteinExistence type="predicted"/>
<dbReference type="AlphaFoldDB" id="A0A9K3LAG4"/>
<organism evidence="7 8">
    <name type="scientific">Nitzschia inconspicua</name>
    <dbReference type="NCBI Taxonomy" id="303405"/>
    <lineage>
        <taxon>Eukaryota</taxon>
        <taxon>Sar</taxon>
        <taxon>Stramenopiles</taxon>
        <taxon>Ochrophyta</taxon>
        <taxon>Bacillariophyta</taxon>
        <taxon>Bacillariophyceae</taxon>
        <taxon>Bacillariophycidae</taxon>
        <taxon>Bacillariales</taxon>
        <taxon>Bacillariaceae</taxon>
        <taxon>Nitzschia</taxon>
    </lineage>
</organism>
<evidence type="ECO:0000256" key="3">
    <source>
        <dbReference type="ARBA" id="ARBA00022989"/>
    </source>
</evidence>
<evidence type="ECO:0000256" key="1">
    <source>
        <dbReference type="ARBA" id="ARBA00004141"/>
    </source>
</evidence>
<evidence type="ECO:0000256" key="5">
    <source>
        <dbReference type="SAM" id="Phobius"/>
    </source>
</evidence>
<evidence type="ECO:0000259" key="6">
    <source>
        <dbReference type="Pfam" id="PF04547"/>
    </source>
</evidence>
<reference evidence="7" key="2">
    <citation type="submission" date="2021-04" db="EMBL/GenBank/DDBJ databases">
        <authorList>
            <person name="Podell S."/>
        </authorList>
    </citation>
    <scope>NUCLEOTIDE SEQUENCE</scope>
    <source>
        <strain evidence="7">Hildebrandi</strain>
    </source>
</reference>
<keyword evidence="4 5" id="KW-0472">Membrane</keyword>
<dbReference type="GO" id="GO:0016020">
    <property type="term" value="C:membrane"/>
    <property type="evidence" value="ECO:0007669"/>
    <property type="project" value="UniProtKB-SubCell"/>
</dbReference>
<feature type="transmembrane region" description="Helical" evidence="5">
    <location>
        <begin position="53"/>
        <end position="75"/>
    </location>
</feature>
<keyword evidence="8" id="KW-1185">Reference proteome</keyword>
<comment type="subcellular location">
    <subcellularLocation>
        <location evidence="1">Membrane</location>
        <topology evidence="1">Multi-pass membrane protein</topology>
    </subcellularLocation>
</comment>
<dbReference type="PANTHER" id="PTHR12308">
    <property type="entry name" value="ANOCTAMIN"/>
    <property type="match status" value="1"/>
</dbReference>
<protein>
    <submittedName>
        <fullName evidence="7">Calcium-activated chloride channel-domain containing protein</fullName>
    </submittedName>
</protein>
<dbReference type="InterPro" id="IPR007632">
    <property type="entry name" value="Anoctamin"/>
</dbReference>
<reference evidence="7" key="1">
    <citation type="journal article" date="2021" name="Sci. Rep.">
        <title>Diploid genomic architecture of Nitzschia inconspicua, an elite biomass production diatom.</title>
        <authorList>
            <person name="Oliver A."/>
            <person name="Podell S."/>
            <person name="Pinowska A."/>
            <person name="Traller J.C."/>
            <person name="Smith S.R."/>
            <person name="McClure R."/>
            <person name="Beliaev A."/>
            <person name="Bohutskyi P."/>
            <person name="Hill E.A."/>
            <person name="Rabines A."/>
            <person name="Zheng H."/>
            <person name="Allen L.Z."/>
            <person name="Kuo A."/>
            <person name="Grigoriev I.V."/>
            <person name="Allen A.E."/>
            <person name="Hazlebeck D."/>
            <person name="Allen E.E."/>
        </authorList>
    </citation>
    <scope>NUCLEOTIDE SEQUENCE</scope>
    <source>
        <strain evidence="7">Hildebrandi</strain>
    </source>
</reference>
<dbReference type="PANTHER" id="PTHR12308:SF73">
    <property type="entry name" value="ANOCTAMIN"/>
    <property type="match status" value="1"/>
</dbReference>
<evidence type="ECO:0000256" key="4">
    <source>
        <dbReference type="ARBA" id="ARBA00023136"/>
    </source>
</evidence>
<dbReference type="Pfam" id="PF04547">
    <property type="entry name" value="Anoctamin"/>
    <property type="match status" value="1"/>
</dbReference>
<evidence type="ECO:0000256" key="2">
    <source>
        <dbReference type="ARBA" id="ARBA00022692"/>
    </source>
</evidence>
<comment type="caution">
    <text evidence="7">The sequence shown here is derived from an EMBL/GenBank/DDBJ whole genome shotgun (WGS) entry which is preliminary data.</text>
</comment>
<keyword evidence="3 5" id="KW-1133">Transmembrane helix</keyword>
<evidence type="ECO:0000313" key="8">
    <source>
        <dbReference type="Proteomes" id="UP000693970"/>
    </source>
</evidence>
<evidence type="ECO:0000313" key="7">
    <source>
        <dbReference type="EMBL" id="KAG7357256.1"/>
    </source>
</evidence>
<gene>
    <name evidence="7" type="ORF">IV203_001944</name>
</gene>
<dbReference type="GO" id="GO:0005254">
    <property type="term" value="F:chloride channel activity"/>
    <property type="evidence" value="ECO:0007669"/>
    <property type="project" value="TreeGrafter"/>
</dbReference>